<dbReference type="SUPFAM" id="SSF51182">
    <property type="entry name" value="RmlC-like cupins"/>
    <property type="match status" value="1"/>
</dbReference>
<dbReference type="PANTHER" id="PTHR43004">
    <property type="entry name" value="TRK SYSTEM POTASSIUM UPTAKE PROTEIN"/>
    <property type="match status" value="1"/>
</dbReference>
<protein>
    <submittedName>
        <fullName evidence="6">FAD-dependent monooxygenase</fullName>
    </submittedName>
</protein>
<dbReference type="CDD" id="cd02208">
    <property type="entry name" value="cupin_RmlC-like"/>
    <property type="match status" value="1"/>
</dbReference>
<dbReference type="InterPro" id="IPR011051">
    <property type="entry name" value="RmlC_Cupin_sf"/>
</dbReference>
<dbReference type="SUPFAM" id="SSF51905">
    <property type="entry name" value="FAD/NAD(P)-binding domain"/>
    <property type="match status" value="1"/>
</dbReference>
<dbReference type="Proteomes" id="UP001183420">
    <property type="component" value="Unassembled WGS sequence"/>
</dbReference>
<dbReference type="InterPro" id="IPR002938">
    <property type="entry name" value="FAD-bd"/>
</dbReference>
<dbReference type="PANTHER" id="PTHR43004:SF19">
    <property type="entry name" value="BINDING MONOOXYGENASE, PUTATIVE (JCVI)-RELATED"/>
    <property type="match status" value="1"/>
</dbReference>
<reference evidence="7" key="1">
    <citation type="submission" date="2023-07" db="EMBL/GenBank/DDBJ databases">
        <title>30 novel species of actinomycetes from the DSMZ collection.</title>
        <authorList>
            <person name="Nouioui I."/>
        </authorList>
    </citation>
    <scope>NUCLEOTIDE SEQUENCE [LARGE SCALE GENOMIC DNA]</scope>
    <source>
        <strain evidence="7">DSM 44918</strain>
    </source>
</reference>
<dbReference type="Gene3D" id="2.60.120.10">
    <property type="entry name" value="Jelly Rolls"/>
    <property type="match status" value="1"/>
</dbReference>
<gene>
    <name evidence="6" type="ORF">RNC47_20830</name>
</gene>
<dbReference type="GO" id="GO:0004497">
    <property type="term" value="F:monooxygenase activity"/>
    <property type="evidence" value="ECO:0007669"/>
    <property type="project" value="UniProtKB-KW"/>
</dbReference>
<organism evidence="6 7">
    <name type="scientific">Streptomyces millisiae</name>
    <dbReference type="NCBI Taxonomy" id="3075542"/>
    <lineage>
        <taxon>Bacteria</taxon>
        <taxon>Bacillati</taxon>
        <taxon>Actinomycetota</taxon>
        <taxon>Actinomycetes</taxon>
        <taxon>Kitasatosporales</taxon>
        <taxon>Streptomycetaceae</taxon>
        <taxon>Streptomyces</taxon>
    </lineage>
</organism>
<keyword evidence="7" id="KW-1185">Reference proteome</keyword>
<keyword evidence="3" id="KW-0274">FAD</keyword>
<dbReference type="Gene3D" id="3.30.70.2450">
    <property type="match status" value="1"/>
</dbReference>
<evidence type="ECO:0000259" key="5">
    <source>
        <dbReference type="Pfam" id="PF01494"/>
    </source>
</evidence>
<dbReference type="Gene3D" id="3.50.50.60">
    <property type="entry name" value="FAD/NAD(P)-binding domain"/>
    <property type="match status" value="1"/>
</dbReference>
<dbReference type="EMBL" id="JAVREM010000029">
    <property type="protein sequence ID" value="MDT0320778.1"/>
    <property type="molecule type" value="Genomic_DNA"/>
</dbReference>
<feature type="domain" description="FAD-binding" evidence="5">
    <location>
        <begin position="5"/>
        <end position="342"/>
    </location>
</feature>
<evidence type="ECO:0000256" key="4">
    <source>
        <dbReference type="SAM" id="MobiDB-lite"/>
    </source>
</evidence>
<dbReference type="Pfam" id="PF01494">
    <property type="entry name" value="FAD_binding_3"/>
    <property type="match status" value="1"/>
</dbReference>
<evidence type="ECO:0000256" key="2">
    <source>
        <dbReference type="ARBA" id="ARBA00022630"/>
    </source>
</evidence>
<accession>A0ABU2LU27</accession>
<dbReference type="PRINTS" id="PR00420">
    <property type="entry name" value="RNGMNOXGNASE"/>
</dbReference>
<comment type="caution">
    <text evidence="6">The sequence shown here is derived from an EMBL/GenBank/DDBJ whole genome shotgun (WGS) entry which is preliminary data.</text>
</comment>
<evidence type="ECO:0000313" key="7">
    <source>
        <dbReference type="Proteomes" id="UP001183420"/>
    </source>
</evidence>
<evidence type="ECO:0000256" key="3">
    <source>
        <dbReference type="ARBA" id="ARBA00022827"/>
    </source>
</evidence>
<dbReference type="InterPro" id="IPR036188">
    <property type="entry name" value="FAD/NAD-bd_sf"/>
</dbReference>
<dbReference type="RefSeq" id="WP_311600954.1">
    <property type="nucleotide sequence ID" value="NZ_JAVREM010000029.1"/>
</dbReference>
<keyword evidence="6" id="KW-0503">Monooxygenase</keyword>
<proteinExistence type="predicted"/>
<name>A0ABU2LU27_9ACTN</name>
<sequence length="634" mass="68112">MPTTTDVAIVGAGPTGLVAACELLRHGISVRLIDARPEPSAHSKALLLWPRSMDVLDRLGVARAAAGKAIPLRRFSYYSSKRPVAHIDFDTATFPQCLPQRSTEQVLTTLLHELGGTVERGRRLVELDQRPEGVRLVTRAPDGATDTMTAGWVIGADGAHSTVRELLGIEFVGATYPNTFMLVDAFATARRRGAGGDLLARDIAHYYQSPGGVLVVVPLPDGRSRFFVNAPTGQRQASLELLQDVVEQRGPGGVDLADPEWISTFEVHHRLVTRMRGGRCFLAGDAAHIHSPAGGQGLNTGLQDAHNLAWKLAAVITGRAAPTLLDTYHRERHAVARQVVRDTDIQTRAWLVSAPWKVRVRDVLLRAADSTGVLTRRYAPVMAGRRITYPPMLRPPGRRARAHGGVGAAFPARLPATGPQRDGYRLVTVGSGALARRAGAVAADWPGLLTHHALDQARVPSLPCARDGYYLVRPDGYVADHGHPDDLESVHALLAAFHPARVAAPAPTSEEHPMTTVTDPDAGAASHDGPWKELGAELEVDTRDARSWVERIPRGESRPFHTHHRPWLTIVVSGGSAQVSDAEGGEPEDVELVTGTVKFNPLPAGGSVRHALRNTGETDLVLVAVELGAAGDAR</sequence>
<dbReference type="InterPro" id="IPR050641">
    <property type="entry name" value="RIFMO-like"/>
</dbReference>
<feature type="region of interest" description="Disordered" evidence="4">
    <location>
        <begin position="505"/>
        <end position="530"/>
    </location>
</feature>
<evidence type="ECO:0000256" key="1">
    <source>
        <dbReference type="ARBA" id="ARBA00001974"/>
    </source>
</evidence>
<comment type="cofactor">
    <cofactor evidence="1">
        <name>FAD</name>
        <dbReference type="ChEBI" id="CHEBI:57692"/>
    </cofactor>
</comment>
<evidence type="ECO:0000313" key="6">
    <source>
        <dbReference type="EMBL" id="MDT0320778.1"/>
    </source>
</evidence>
<dbReference type="InterPro" id="IPR014710">
    <property type="entry name" value="RmlC-like_jellyroll"/>
</dbReference>
<keyword evidence="6" id="KW-0560">Oxidoreductase</keyword>
<keyword evidence="2" id="KW-0285">Flavoprotein</keyword>